<evidence type="ECO:0000313" key="2">
    <source>
        <dbReference type="Proteomes" id="UP000694846"/>
    </source>
</evidence>
<evidence type="ECO:0000259" key="1">
    <source>
        <dbReference type="Pfam" id="PF02854"/>
    </source>
</evidence>
<dbReference type="OrthoDB" id="514777at2759"/>
<name>A0A8B8F501_9HEMI</name>
<reference evidence="3" key="1">
    <citation type="submission" date="2025-08" db="UniProtKB">
        <authorList>
            <consortium name="RefSeq"/>
        </authorList>
    </citation>
    <scope>IDENTIFICATION</scope>
    <source>
        <tissue evidence="3">Whole body</tissue>
    </source>
</reference>
<dbReference type="InterPro" id="IPR003890">
    <property type="entry name" value="MIF4G-like_typ-3"/>
</dbReference>
<keyword evidence="2" id="KW-1185">Reference proteome</keyword>
<dbReference type="Proteomes" id="UP000694846">
    <property type="component" value="Unplaced"/>
</dbReference>
<dbReference type="RefSeq" id="XP_025405711.1">
    <property type="nucleotide sequence ID" value="XM_025549926.1"/>
</dbReference>
<organism evidence="2 3">
    <name type="scientific">Sipha flava</name>
    <name type="common">yellow sugarcane aphid</name>
    <dbReference type="NCBI Taxonomy" id="143950"/>
    <lineage>
        <taxon>Eukaryota</taxon>
        <taxon>Metazoa</taxon>
        <taxon>Ecdysozoa</taxon>
        <taxon>Arthropoda</taxon>
        <taxon>Hexapoda</taxon>
        <taxon>Insecta</taxon>
        <taxon>Pterygota</taxon>
        <taxon>Neoptera</taxon>
        <taxon>Paraneoptera</taxon>
        <taxon>Hemiptera</taxon>
        <taxon>Sternorrhyncha</taxon>
        <taxon>Aphidomorpha</taxon>
        <taxon>Aphidoidea</taxon>
        <taxon>Aphididae</taxon>
        <taxon>Sipha</taxon>
    </lineage>
</organism>
<feature type="domain" description="MIF4G" evidence="1">
    <location>
        <begin position="8"/>
        <end position="182"/>
    </location>
</feature>
<dbReference type="Pfam" id="PF02854">
    <property type="entry name" value="MIF4G"/>
    <property type="match status" value="1"/>
</dbReference>
<dbReference type="SUPFAM" id="SSF48371">
    <property type="entry name" value="ARM repeat"/>
    <property type="match status" value="1"/>
</dbReference>
<dbReference type="InterPro" id="IPR016024">
    <property type="entry name" value="ARM-type_fold"/>
</dbReference>
<evidence type="ECO:0000313" key="3">
    <source>
        <dbReference type="RefSeq" id="XP_025405711.1"/>
    </source>
</evidence>
<gene>
    <name evidence="3" type="primary">LOC112679971</name>
</gene>
<accession>A0A8B8F501</accession>
<dbReference type="GeneID" id="112679971"/>
<proteinExistence type="predicted"/>
<sequence>MFVQKASDVLNMVTEQELPKHTDALLAVLVQAVRGDESYVGPITNLIVKKAVRDPDSSGLYACLCSDAVTKASKTRYFAVVHDVFIKKMKTSCLRALRDLPKTYDPTTGSQTEYSVSKKVRVRTMETCRFIGWLFMLNKFKMSHTVKKTVSGLLASGDAHCLECLCALLQIIGPRFEMVDQVSKHCSAGKVYKTLEKYAGNGMQPARTVRRINRIILERNYNWLVRKPSSLQYQY</sequence>
<dbReference type="GO" id="GO:0003723">
    <property type="term" value="F:RNA binding"/>
    <property type="evidence" value="ECO:0007669"/>
    <property type="project" value="InterPro"/>
</dbReference>
<protein>
    <submittedName>
        <fullName evidence="3">Uncharacterized protein LOC112679971</fullName>
    </submittedName>
</protein>
<dbReference type="AlphaFoldDB" id="A0A8B8F501"/>
<dbReference type="Gene3D" id="1.25.40.180">
    <property type="match status" value="1"/>
</dbReference>